<keyword evidence="4 6" id="KW-0862">Zinc</keyword>
<evidence type="ECO:0000259" key="8">
    <source>
        <dbReference type="Pfam" id="PF08240"/>
    </source>
</evidence>
<evidence type="ECO:0000256" key="5">
    <source>
        <dbReference type="ARBA" id="ARBA00023002"/>
    </source>
</evidence>
<dbReference type="InterPro" id="IPR011032">
    <property type="entry name" value="GroES-like_sf"/>
</dbReference>
<dbReference type="GO" id="GO:0003939">
    <property type="term" value="F:L-iditol 2-dehydrogenase (NAD+) activity"/>
    <property type="evidence" value="ECO:0007669"/>
    <property type="project" value="TreeGrafter"/>
</dbReference>
<evidence type="ECO:0000259" key="7">
    <source>
        <dbReference type="Pfam" id="PF00107"/>
    </source>
</evidence>
<gene>
    <name evidence="9" type="ORF">D9619_007811</name>
</gene>
<dbReference type="SUPFAM" id="SSF51735">
    <property type="entry name" value="NAD(P)-binding Rossmann-fold domains"/>
    <property type="match status" value="1"/>
</dbReference>
<keyword evidence="5" id="KW-0560">Oxidoreductase</keyword>
<dbReference type="OrthoDB" id="5363962at2759"/>
<dbReference type="GO" id="GO:0008270">
    <property type="term" value="F:zinc ion binding"/>
    <property type="evidence" value="ECO:0007669"/>
    <property type="project" value="InterPro"/>
</dbReference>
<evidence type="ECO:0000256" key="4">
    <source>
        <dbReference type="ARBA" id="ARBA00022833"/>
    </source>
</evidence>
<evidence type="ECO:0000256" key="6">
    <source>
        <dbReference type="RuleBase" id="RU361277"/>
    </source>
</evidence>
<accession>A0A8H5ATP0</accession>
<dbReference type="InterPro" id="IPR036291">
    <property type="entry name" value="NAD(P)-bd_dom_sf"/>
</dbReference>
<dbReference type="InterPro" id="IPR002328">
    <property type="entry name" value="ADH_Zn_CS"/>
</dbReference>
<evidence type="ECO:0008006" key="11">
    <source>
        <dbReference type="Google" id="ProtNLM"/>
    </source>
</evidence>
<name>A0A8H5ATP0_9AGAR</name>
<dbReference type="Gene3D" id="3.40.50.720">
    <property type="entry name" value="NAD(P)-binding Rossmann-like Domain"/>
    <property type="match status" value="2"/>
</dbReference>
<reference evidence="9 10" key="1">
    <citation type="journal article" date="2020" name="ISME J.">
        <title>Uncovering the hidden diversity of litter-decomposition mechanisms in mushroom-forming fungi.</title>
        <authorList>
            <person name="Floudas D."/>
            <person name="Bentzer J."/>
            <person name="Ahren D."/>
            <person name="Johansson T."/>
            <person name="Persson P."/>
            <person name="Tunlid A."/>
        </authorList>
    </citation>
    <scope>NUCLEOTIDE SEQUENCE [LARGE SCALE GENOMIC DNA]</scope>
    <source>
        <strain evidence="9 10">CBS 101986</strain>
    </source>
</reference>
<evidence type="ECO:0000256" key="1">
    <source>
        <dbReference type="ARBA" id="ARBA00001947"/>
    </source>
</evidence>
<dbReference type="PROSITE" id="PS00059">
    <property type="entry name" value="ADH_ZINC"/>
    <property type="match status" value="1"/>
</dbReference>
<comment type="similarity">
    <text evidence="2 6">Belongs to the zinc-containing alcohol dehydrogenase family.</text>
</comment>
<comment type="caution">
    <text evidence="9">The sequence shown here is derived from an EMBL/GenBank/DDBJ whole genome shotgun (WGS) entry which is preliminary data.</text>
</comment>
<dbReference type="Proteomes" id="UP000567179">
    <property type="component" value="Unassembled WGS sequence"/>
</dbReference>
<comment type="cofactor">
    <cofactor evidence="1 6">
        <name>Zn(2+)</name>
        <dbReference type="ChEBI" id="CHEBI:29105"/>
    </cofactor>
</comment>
<keyword evidence="3 6" id="KW-0479">Metal-binding</keyword>
<dbReference type="Pfam" id="PF00107">
    <property type="entry name" value="ADH_zinc_N"/>
    <property type="match status" value="1"/>
</dbReference>
<dbReference type="SUPFAM" id="SSF50129">
    <property type="entry name" value="GroES-like"/>
    <property type="match status" value="1"/>
</dbReference>
<dbReference type="PANTHER" id="PTHR43161">
    <property type="entry name" value="SORBITOL DEHYDROGENASE"/>
    <property type="match status" value="1"/>
</dbReference>
<dbReference type="PANTHER" id="PTHR43161:SF25">
    <property type="entry name" value="ALCOHOL DEHYDROGENASE, PUTATIVE (AFU_ORTHOLOGUE AFUA_1G14390)-RELATED"/>
    <property type="match status" value="1"/>
</dbReference>
<feature type="domain" description="Alcohol dehydrogenase-like N-terminal" evidence="8">
    <location>
        <begin position="27"/>
        <end position="138"/>
    </location>
</feature>
<evidence type="ECO:0000256" key="2">
    <source>
        <dbReference type="ARBA" id="ARBA00008072"/>
    </source>
</evidence>
<protein>
    <recommendedName>
        <fullName evidence="11">Enoyl reductase (ER) domain-containing protein</fullName>
    </recommendedName>
</protein>
<dbReference type="InterPro" id="IPR013154">
    <property type="entry name" value="ADH-like_N"/>
</dbReference>
<evidence type="ECO:0000256" key="3">
    <source>
        <dbReference type="ARBA" id="ARBA00022723"/>
    </source>
</evidence>
<evidence type="ECO:0000313" key="10">
    <source>
        <dbReference type="Proteomes" id="UP000567179"/>
    </source>
</evidence>
<dbReference type="Gene3D" id="3.90.180.10">
    <property type="entry name" value="Medium-chain alcohol dehydrogenases, catalytic domain"/>
    <property type="match status" value="2"/>
</dbReference>
<evidence type="ECO:0000313" key="9">
    <source>
        <dbReference type="EMBL" id="KAF5310817.1"/>
    </source>
</evidence>
<feature type="domain" description="Alcohol dehydrogenase-like C-terminal" evidence="7">
    <location>
        <begin position="305"/>
        <end position="375"/>
    </location>
</feature>
<dbReference type="InterPro" id="IPR013149">
    <property type="entry name" value="ADH-like_C"/>
</dbReference>
<dbReference type="Pfam" id="PF08240">
    <property type="entry name" value="ADH_N"/>
    <property type="match status" value="1"/>
</dbReference>
<keyword evidence="10" id="KW-1185">Reference proteome</keyword>
<dbReference type="EMBL" id="JAACJJ010000057">
    <property type="protein sequence ID" value="KAF5310817.1"/>
    <property type="molecule type" value="Genomic_DNA"/>
</dbReference>
<proteinExistence type="inferred from homology"/>
<organism evidence="9 10">
    <name type="scientific">Psilocybe cf. subviscida</name>
    <dbReference type="NCBI Taxonomy" id="2480587"/>
    <lineage>
        <taxon>Eukaryota</taxon>
        <taxon>Fungi</taxon>
        <taxon>Dikarya</taxon>
        <taxon>Basidiomycota</taxon>
        <taxon>Agaricomycotina</taxon>
        <taxon>Agaricomycetes</taxon>
        <taxon>Agaricomycetidae</taxon>
        <taxon>Agaricales</taxon>
        <taxon>Agaricineae</taxon>
        <taxon>Strophariaceae</taxon>
        <taxon>Psilocybe</taxon>
    </lineage>
</organism>
<dbReference type="GO" id="GO:0006062">
    <property type="term" value="P:sorbitol catabolic process"/>
    <property type="evidence" value="ECO:0007669"/>
    <property type="project" value="TreeGrafter"/>
</dbReference>
<sequence length="439" mass="46430">MFLQRKSDIATNDAFFLSPLLVHYYTHGRNGDFAVRAPLVLGHEAAGIIVAVGPPAPAAPSTLSPSNKTNQPPPLRVGQRVAIEAGIACRTCAYCEIGRYNLCKGMRFASSAARFPHLDGTLQGRMNHPAFVLHPLPDSVSFALAALAEPLSVLIHAGRRIALGSSPYPESVLVFGVGAIGLLACALARHRGARRVCAVDINRERLEFAKREGFADEIYCLPAPGSKKEAVTEKSDACCAQPPQQQSTPQTPAHLDISGATSMSAQILAALSLPPSPASTSLPSQIPYPLRLSPSYTAPGGPDSAGFDVVFECTGAPSAIQASILCAAAGGRAMLVGMGTRAAVMPVAGFALREVDVKGSFRYAGTYGEAVRLLAGEDVVGEDTEENRERAKALPRLVEKLVTHRFPLDQADRAFEMLAKGVDEQGRMVLKVLVGENEA</sequence>
<dbReference type="AlphaFoldDB" id="A0A8H5ATP0"/>